<evidence type="ECO:0000256" key="6">
    <source>
        <dbReference type="ARBA" id="ARBA00023163"/>
    </source>
</evidence>
<dbReference type="GO" id="GO:0000166">
    <property type="term" value="F:nucleotide binding"/>
    <property type="evidence" value="ECO:0007669"/>
    <property type="project" value="InterPro"/>
</dbReference>
<dbReference type="SUPFAM" id="SSF47794">
    <property type="entry name" value="Rad51 N-terminal domain-like"/>
    <property type="match status" value="1"/>
</dbReference>
<dbReference type="SUPFAM" id="SSF54814">
    <property type="entry name" value="Prokaryotic type KH domain (KH-domain type II)"/>
    <property type="match status" value="2"/>
</dbReference>
<evidence type="ECO:0000256" key="7">
    <source>
        <dbReference type="HAMAP-Rule" id="MF_00945"/>
    </source>
</evidence>
<dbReference type="SUPFAM" id="SSF50249">
    <property type="entry name" value="Nucleic acid-binding proteins"/>
    <property type="match status" value="1"/>
</dbReference>
<dbReference type="GO" id="GO:0006353">
    <property type="term" value="P:DNA-templated transcription termination"/>
    <property type="evidence" value="ECO:0007669"/>
    <property type="project" value="UniProtKB-UniRule"/>
</dbReference>
<dbReference type="SUPFAM" id="SSF69705">
    <property type="entry name" value="Transcription factor NusA, N-terminal domain"/>
    <property type="match status" value="1"/>
</dbReference>
<dbReference type="InterPro" id="IPR003029">
    <property type="entry name" value="S1_domain"/>
</dbReference>
<dbReference type="SMART" id="SM00278">
    <property type="entry name" value="HhH1"/>
    <property type="match status" value="2"/>
</dbReference>
<dbReference type="InterPro" id="IPR036555">
    <property type="entry name" value="NusA_N_sf"/>
</dbReference>
<keyword evidence="5 7" id="KW-0805">Transcription regulation</keyword>
<keyword evidence="1 7" id="KW-0806">Transcription termination</keyword>
<keyword evidence="2 7" id="KW-0963">Cytoplasm</keyword>
<dbReference type="PANTHER" id="PTHR22648">
    <property type="entry name" value="TRANSCRIPTION TERMINATION FACTOR NUSA"/>
    <property type="match status" value="1"/>
</dbReference>
<dbReference type="Gene3D" id="2.40.50.140">
    <property type="entry name" value="Nucleic acid-binding proteins"/>
    <property type="match status" value="1"/>
</dbReference>
<dbReference type="CDD" id="cd02134">
    <property type="entry name" value="KH-II_NusA_rpt1"/>
    <property type="match status" value="1"/>
</dbReference>
<keyword evidence="3 7" id="KW-0889">Transcription antitermination</keyword>
<name>A0A523XPN8_UNCT6</name>
<organism evidence="10 11">
    <name type="scientific">candidate division TA06 bacterium</name>
    <dbReference type="NCBI Taxonomy" id="2250710"/>
    <lineage>
        <taxon>Bacteria</taxon>
        <taxon>Bacteria division TA06</taxon>
    </lineage>
</organism>
<gene>
    <name evidence="7 10" type="primary">nusA</name>
    <name evidence="10" type="ORF">E3J38_04305</name>
</gene>
<comment type="function">
    <text evidence="7">Participates in both transcription termination and antitermination.</text>
</comment>
<dbReference type="SMART" id="SM00316">
    <property type="entry name" value="S1"/>
    <property type="match status" value="1"/>
</dbReference>
<dbReference type="GO" id="GO:0005829">
    <property type="term" value="C:cytosol"/>
    <property type="evidence" value="ECO:0007669"/>
    <property type="project" value="TreeGrafter"/>
</dbReference>
<dbReference type="PROSITE" id="PS50126">
    <property type="entry name" value="S1"/>
    <property type="match status" value="1"/>
</dbReference>
<keyword evidence="4 7" id="KW-0694">RNA-binding</keyword>
<dbReference type="GO" id="GO:0003700">
    <property type="term" value="F:DNA-binding transcription factor activity"/>
    <property type="evidence" value="ECO:0007669"/>
    <property type="project" value="InterPro"/>
</dbReference>
<feature type="compositionally biased region" description="Basic and acidic residues" evidence="8">
    <location>
        <begin position="440"/>
        <end position="456"/>
    </location>
</feature>
<evidence type="ECO:0000313" key="10">
    <source>
        <dbReference type="EMBL" id="TET81212.1"/>
    </source>
</evidence>
<evidence type="ECO:0000256" key="3">
    <source>
        <dbReference type="ARBA" id="ARBA00022814"/>
    </source>
</evidence>
<dbReference type="PROSITE" id="PS50084">
    <property type="entry name" value="KH_TYPE_1"/>
    <property type="match status" value="1"/>
</dbReference>
<dbReference type="GO" id="GO:0031564">
    <property type="term" value="P:transcription antitermination"/>
    <property type="evidence" value="ECO:0007669"/>
    <property type="project" value="UniProtKB-UniRule"/>
</dbReference>
<dbReference type="Pfam" id="PF14520">
    <property type="entry name" value="HHH_5"/>
    <property type="match status" value="1"/>
</dbReference>
<dbReference type="GO" id="GO:0003723">
    <property type="term" value="F:RNA binding"/>
    <property type="evidence" value="ECO:0007669"/>
    <property type="project" value="UniProtKB-UniRule"/>
</dbReference>
<evidence type="ECO:0000256" key="8">
    <source>
        <dbReference type="SAM" id="MobiDB-lite"/>
    </source>
</evidence>
<dbReference type="InterPro" id="IPR010995">
    <property type="entry name" value="DNA_repair_Rad51/TF_NusA_a-hlx"/>
</dbReference>
<dbReference type="FunFam" id="3.30.300.20:FF:000005">
    <property type="entry name" value="Transcription termination/antitermination protein NusA"/>
    <property type="match status" value="1"/>
</dbReference>
<evidence type="ECO:0000256" key="1">
    <source>
        <dbReference type="ARBA" id="ARBA00022472"/>
    </source>
</evidence>
<dbReference type="InterPro" id="IPR025249">
    <property type="entry name" value="TF_NusA_KH_1st"/>
</dbReference>
<dbReference type="Gene3D" id="1.10.150.20">
    <property type="entry name" value="5' to 3' exonuclease, C-terminal subdomain"/>
    <property type="match status" value="1"/>
</dbReference>
<reference evidence="10 11" key="1">
    <citation type="submission" date="2019-03" db="EMBL/GenBank/DDBJ databases">
        <title>Metabolic potential of uncultured bacteria and archaea associated with petroleum seepage in deep-sea sediments.</title>
        <authorList>
            <person name="Dong X."/>
            <person name="Hubert C."/>
        </authorList>
    </citation>
    <scope>NUCLEOTIDE SEQUENCE [LARGE SCALE GENOMIC DNA]</scope>
    <source>
        <strain evidence="10">E29_bin36</strain>
    </source>
</reference>
<evidence type="ECO:0000256" key="4">
    <source>
        <dbReference type="ARBA" id="ARBA00022884"/>
    </source>
</evidence>
<feature type="compositionally biased region" description="Basic and acidic residues" evidence="8">
    <location>
        <begin position="507"/>
        <end position="525"/>
    </location>
</feature>
<proteinExistence type="inferred from homology"/>
<dbReference type="PANTHER" id="PTHR22648:SF0">
    <property type="entry name" value="TRANSCRIPTION TERMINATION_ANTITERMINATION PROTEIN NUSA"/>
    <property type="match status" value="1"/>
</dbReference>
<dbReference type="Gene3D" id="3.30.300.20">
    <property type="match status" value="2"/>
</dbReference>
<protein>
    <recommendedName>
        <fullName evidence="7">Transcription termination/antitermination protein NusA</fullName>
    </recommendedName>
</protein>
<dbReference type="InterPro" id="IPR058582">
    <property type="entry name" value="KH_NusA_2nd"/>
</dbReference>
<sequence>MAGFDVTDALSQIISLRGLDREFVVETLKESILAGVRKKYGKAENLEVNVDESTGEITVKRTRKVVEEVGDEDLELDLEKAKSLGYDGETGGELVEDIPLEEFGRSAIMVAKQIMFQRVREAEREKVYVGFSERIGEIVTGTVQQVDKRGVMVNLGRTEAIMPLREQIYTERIRQGQTIRAYILDVRRTSKGPQVILSRTHPDFLKKLFHFEVPEVYEGVVQIKSVARESGDRSKIAVYSKDDKIDPVGACVGVKGSRVQAVVRELNGEKIDVVQWSSDMSLFVGRSLSPAKVMKCVLSERGGSARVVIVDDQYSLAIGRGGQNARLAAKLTGLKIDILSESQYREQLDRDKESLAMLAKTRGVSAKMIDRLILAGFSSAADIAKSSEKEITSIKGIGKKTAAKILEDAQEIDEEMKRKAEEAARKEAEARLAERKVALEAKKQEEEEEKRAKEVEQAEETEEEEEEQKEEEVEKEQKEEGAEETEEVEEEESPSTAEGNEVESEEEKPIETGETSEEKPVESGE</sequence>
<dbReference type="InterPro" id="IPR010213">
    <property type="entry name" value="TF_NusA"/>
</dbReference>
<feature type="compositionally biased region" description="Acidic residues" evidence="8">
    <location>
        <begin position="457"/>
        <end position="474"/>
    </location>
</feature>
<evidence type="ECO:0000256" key="2">
    <source>
        <dbReference type="ARBA" id="ARBA00022490"/>
    </source>
</evidence>
<feature type="compositionally biased region" description="Acidic residues" evidence="8">
    <location>
        <begin position="481"/>
        <end position="493"/>
    </location>
</feature>
<comment type="caution">
    <text evidence="10">The sequence shown here is derived from an EMBL/GenBank/DDBJ whole genome shotgun (WGS) entry which is preliminary data.</text>
</comment>
<comment type="subunit">
    <text evidence="7">Monomer. Binds directly to the core enzyme of the DNA-dependent RNA polymerase and to nascent RNA.</text>
</comment>
<keyword evidence="6 7" id="KW-0804">Transcription</keyword>
<evidence type="ECO:0000259" key="9">
    <source>
        <dbReference type="PROSITE" id="PS50126"/>
    </source>
</evidence>
<dbReference type="HAMAP" id="MF_00945_B">
    <property type="entry name" value="NusA_B"/>
    <property type="match status" value="1"/>
</dbReference>
<accession>A0A523XPN8</accession>
<dbReference type="InterPro" id="IPR003583">
    <property type="entry name" value="Hlx-hairpin-Hlx_DNA-bd_motif"/>
</dbReference>
<dbReference type="InterPro" id="IPR012340">
    <property type="entry name" value="NA-bd_OB-fold"/>
</dbReference>
<dbReference type="Pfam" id="PF13184">
    <property type="entry name" value="KH_NusA_1st"/>
    <property type="match status" value="1"/>
</dbReference>
<dbReference type="Proteomes" id="UP000315534">
    <property type="component" value="Unassembled WGS sequence"/>
</dbReference>
<evidence type="ECO:0000256" key="5">
    <source>
        <dbReference type="ARBA" id="ARBA00023015"/>
    </source>
</evidence>
<dbReference type="CDD" id="cd04455">
    <property type="entry name" value="S1_NusA"/>
    <property type="match status" value="1"/>
</dbReference>
<dbReference type="CDD" id="cd22529">
    <property type="entry name" value="KH-II_NusA_rpt2"/>
    <property type="match status" value="1"/>
</dbReference>
<dbReference type="EMBL" id="SOIP01000262">
    <property type="protein sequence ID" value="TET81212.1"/>
    <property type="molecule type" value="Genomic_DNA"/>
</dbReference>
<dbReference type="Gene3D" id="3.30.1480.10">
    <property type="entry name" value="NusA, N-terminal domain"/>
    <property type="match status" value="1"/>
</dbReference>
<evidence type="ECO:0000313" key="11">
    <source>
        <dbReference type="Proteomes" id="UP000315534"/>
    </source>
</evidence>
<dbReference type="InterPro" id="IPR015946">
    <property type="entry name" value="KH_dom-like_a/b"/>
</dbReference>
<dbReference type="Pfam" id="PF26594">
    <property type="entry name" value="KH_NusA_2nd"/>
    <property type="match status" value="1"/>
</dbReference>
<comment type="similarity">
    <text evidence="7">Belongs to the NusA family.</text>
</comment>
<feature type="region of interest" description="Disordered" evidence="8">
    <location>
        <begin position="440"/>
        <end position="525"/>
    </location>
</feature>
<dbReference type="FunFam" id="3.30.300.20:FF:000002">
    <property type="entry name" value="Transcription termination/antitermination protein NusA"/>
    <property type="match status" value="1"/>
</dbReference>
<dbReference type="Pfam" id="PF08529">
    <property type="entry name" value="NusA_N"/>
    <property type="match status" value="1"/>
</dbReference>
<dbReference type="InterPro" id="IPR009019">
    <property type="entry name" value="KH_sf_prok-type"/>
</dbReference>
<dbReference type="GO" id="GO:0006281">
    <property type="term" value="P:DNA repair"/>
    <property type="evidence" value="ECO:0007669"/>
    <property type="project" value="InterPro"/>
</dbReference>
<dbReference type="InterPro" id="IPR013735">
    <property type="entry name" value="TF_NusA_N"/>
</dbReference>
<dbReference type="AlphaFoldDB" id="A0A523XPN8"/>
<dbReference type="InterPro" id="IPR030842">
    <property type="entry name" value="TF_NusA_bacterial"/>
</dbReference>
<feature type="domain" description="S1 motif" evidence="9">
    <location>
        <begin position="136"/>
        <end position="200"/>
    </location>
</feature>
<dbReference type="NCBIfam" id="TIGR01953">
    <property type="entry name" value="NusA"/>
    <property type="match status" value="1"/>
</dbReference>
<dbReference type="GO" id="GO:0003677">
    <property type="term" value="F:DNA binding"/>
    <property type="evidence" value="ECO:0007669"/>
    <property type="project" value="InterPro"/>
</dbReference>
<dbReference type="Pfam" id="PF00575">
    <property type="entry name" value="S1"/>
    <property type="match status" value="1"/>
</dbReference>
<comment type="subcellular location">
    <subcellularLocation>
        <location evidence="7">Cytoplasm</location>
    </subcellularLocation>
</comment>